<keyword evidence="4" id="KW-0804">Transcription</keyword>
<organism evidence="9 10">
    <name type="scientific">Macrostomum lignano</name>
    <dbReference type="NCBI Taxonomy" id="282301"/>
    <lineage>
        <taxon>Eukaryota</taxon>
        <taxon>Metazoa</taxon>
        <taxon>Spiralia</taxon>
        <taxon>Lophotrochozoa</taxon>
        <taxon>Platyhelminthes</taxon>
        <taxon>Rhabditophora</taxon>
        <taxon>Macrostomorpha</taxon>
        <taxon>Macrostomida</taxon>
        <taxon>Macrostomidae</taxon>
        <taxon>Macrostomum</taxon>
    </lineage>
</organism>
<dbReference type="CDD" id="cd01388">
    <property type="entry name" value="HMG-box_SoxB"/>
    <property type="match status" value="1"/>
</dbReference>
<keyword evidence="2" id="KW-0805">Transcription regulation</keyword>
<comment type="caution">
    <text evidence="9">The sequence shown here is derived from an EMBL/GenBank/DDBJ whole genome shotgun (WGS) entry which is preliminary data.</text>
</comment>
<dbReference type="AlphaFoldDB" id="A0A267GTG1"/>
<evidence type="ECO:0000313" key="9">
    <source>
        <dbReference type="EMBL" id="PAA89295.1"/>
    </source>
</evidence>
<evidence type="ECO:0000256" key="2">
    <source>
        <dbReference type="ARBA" id="ARBA00023015"/>
    </source>
</evidence>
<dbReference type="OrthoDB" id="6247875at2759"/>
<feature type="region of interest" description="Disordered" evidence="7">
    <location>
        <begin position="102"/>
        <end position="141"/>
    </location>
</feature>
<feature type="compositionally biased region" description="Low complexity" evidence="7">
    <location>
        <begin position="109"/>
        <end position="131"/>
    </location>
</feature>
<dbReference type="PANTHER" id="PTHR10270:SF324">
    <property type="entry name" value="SOX DOMAIN-CONTAINING PROTEIN DICHAETE-RELATED"/>
    <property type="match status" value="1"/>
</dbReference>
<dbReference type="InterPro" id="IPR022097">
    <property type="entry name" value="SOX_fam"/>
</dbReference>
<evidence type="ECO:0000256" key="7">
    <source>
        <dbReference type="SAM" id="MobiDB-lite"/>
    </source>
</evidence>
<name>A0A267GTG1_9PLAT</name>
<evidence type="ECO:0000313" key="10">
    <source>
        <dbReference type="Proteomes" id="UP000215902"/>
    </source>
</evidence>
<dbReference type="Pfam" id="PF12336">
    <property type="entry name" value="SOXp"/>
    <property type="match status" value="1"/>
</dbReference>
<evidence type="ECO:0000256" key="3">
    <source>
        <dbReference type="ARBA" id="ARBA00023125"/>
    </source>
</evidence>
<keyword evidence="3 6" id="KW-0238">DNA-binding</keyword>
<dbReference type="Pfam" id="PF00505">
    <property type="entry name" value="HMG_box"/>
    <property type="match status" value="1"/>
</dbReference>
<dbReference type="EMBL" id="NIVC01000157">
    <property type="protein sequence ID" value="PAA89295.1"/>
    <property type="molecule type" value="Genomic_DNA"/>
</dbReference>
<dbReference type="SMART" id="SM00398">
    <property type="entry name" value="HMG"/>
    <property type="match status" value="1"/>
</dbReference>
<dbReference type="FunFam" id="1.10.30.10:FF:000002">
    <property type="entry name" value="transcription factor Sox-2"/>
    <property type="match status" value="1"/>
</dbReference>
<feature type="DNA-binding region" description="HMG box" evidence="6">
    <location>
        <begin position="142"/>
        <end position="210"/>
    </location>
</feature>
<proteinExistence type="predicted"/>
<dbReference type="Gene3D" id="1.10.30.10">
    <property type="entry name" value="High mobility group box domain"/>
    <property type="match status" value="1"/>
</dbReference>
<dbReference type="GO" id="GO:0000122">
    <property type="term" value="P:negative regulation of transcription by RNA polymerase II"/>
    <property type="evidence" value="ECO:0007669"/>
    <property type="project" value="TreeGrafter"/>
</dbReference>
<keyword evidence="5 6" id="KW-0539">Nucleus</keyword>
<dbReference type="InterPro" id="IPR036910">
    <property type="entry name" value="HMG_box_dom_sf"/>
</dbReference>
<evidence type="ECO:0000259" key="8">
    <source>
        <dbReference type="PROSITE" id="PS50118"/>
    </source>
</evidence>
<dbReference type="Proteomes" id="UP000215902">
    <property type="component" value="Unassembled WGS sequence"/>
</dbReference>
<dbReference type="SUPFAM" id="SSF47095">
    <property type="entry name" value="HMG-box"/>
    <property type="match status" value="1"/>
</dbReference>
<gene>
    <name evidence="9" type="ORF">BOX15_Mlig030826g1</name>
</gene>
<comment type="subcellular location">
    <subcellularLocation>
        <location evidence="1">Nucleus</location>
    </subcellularLocation>
</comment>
<keyword evidence="10" id="KW-1185">Reference proteome</keyword>
<evidence type="ECO:0000256" key="4">
    <source>
        <dbReference type="ARBA" id="ARBA00023163"/>
    </source>
</evidence>
<accession>A0A267GTG1</accession>
<dbReference type="GO" id="GO:0007420">
    <property type="term" value="P:brain development"/>
    <property type="evidence" value="ECO:0007669"/>
    <property type="project" value="TreeGrafter"/>
</dbReference>
<dbReference type="InterPro" id="IPR009071">
    <property type="entry name" value="HMG_box_dom"/>
</dbReference>
<dbReference type="GO" id="GO:0030182">
    <property type="term" value="P:neuron differentiation"/>
    <property type="evidence" value="ECO:0007669"/>
    <property type="project" value="TreeGrafter"/>
</dbReference>
<dbReference type="GO" id="GO:0000978">
    <property type="term" value="F:RNA polymerase II cis-regulatory region sequence-specific DNA binding"/>
    <property type="evidence" value="ECO:0007669"/>
    <property type="project" value="TreeGrafter"/>
</dbReference>
<reference evidence="9 10" key="1">
    <citation type="submission" date="2017-06" db="EMBL/GenBank/DDBJ databases">
        <title>A platform for efficient transgenesis in Macrostomum lignano, a flatworm model organism for stem cell research.</title>
        <authorList>
            <person name="Berezikov E."/>
        </authorList>
    </citation>
    <scope>NUCLEOTIDE SEQUENCE [LARGE SCALE GENOMIC DNA]</scope>
    <source>
        <strain evidence="9">DV1</strain>
        <tissue evidence="9">Whole organism</tissue>
    </source>
</reference>
<dbReference type="STRING" id="282301.A0A267GTG1"/>
<protein>
    <recommendedName>
        <fullName evidence="8">HMG box domain-containing protein</fullName>
    </recommendedName>
</protein>
<evidence type="ECO:0000256" key="6">
    <source>
        <dbReference type="PROSITE-ProRule" id="PRU00267"/>
    </source>
</evidence>
<sequence>METKELTDLHEQRLRNDGLHISPGSYYLSTVGDHVHRTDPVQRYAAGHQLQQHDCYSMEDNSDDHESSDCGANANNNNNNSSNCQLSPLMTLAAMGAPQTASFATTGKQQQYQHQQLPPQPQQQQQQQQQQVPTTAKLEDRVKRPMNAFMVWSRGQRRKMAQENPKMHNSEISKRLGSDWKSLSESEKRPFIDEAKRLRAMHMKDHPDYKYRPRRKAKTLVKRQDRYAVAAAAAAAAAAAVVTAGQQQQPASAPPAPAVAQQPGAVYAAQSQPLHQLDESELHYQHQQAYHQPPGYLPSGYHPDIQHQQLAQQAHWHPMYMTAQQQQQQQQQQQPHPFVDLNQMHMQMYTMHYAQSGMDSTGQTLLGDM</sequence>
<evidence type="ECO:0000256" key="1">
    <source>
        <dbReference type="ARBA" id="ARBA00004123"/>
    </source>
</evidence>
<evidence type="ECO:0000256" key="5">
    <source>
        <dbReference type="ARBA" id="ARBA00023242"/>
    </source>
</evidence>
<dbReference type="PROSITE" id="PS50118">
    <property type="entry name" value="HMG_BOX_2"/>
    <property type="match status" value="1"/>
</dbReference>
<dbReference type="InterPro" id="IPR050140">
    <property type="entry name" value="SRY-related_HMG-box_TF-like"/>
</dbReference>
<feature type="domain" description="HMG box" evidence="8">
    <location>
        <begin position="142"/>
        <end position="210"/>
    </location>
</feature>
<dbReference type="GO" id="GO:0005634">
    <property type="term" value="C:nucleus"/>
    <property type="evidence" value="ECO:0007669"/>
    <property type="project" value="UniProtKB-SubCell"/>
</dbReference>
<dbReference type="GO" id="GO:0001228">
    <property type="term" value="F:DNA-binding transcription activator activity, RNA polymerase II-specific"/>
    <property type="evidence" value="ECO:0007669"/>
    <property type="project" value="TreeGrafter"/>
</dbReference>
<dbReference type="PANTHER" id="PTHR10270">
    <property type="entry name" value="SOX TRANSCRIPTION FACTOR"/>
    <property type="match status" value="1"/>
</dbReference>